<dbReference type="InterPro" id="IPR013083">
    <property type="entry name" value="Znf_RING/FYVE/PHD"/>
</dbReference>
<protein>
    <recommendedName>
        <fullName evidence="4">RING-type domain-containing protein</fullName>
    </recommendedName>
</protein>
<feature type="region of interest" description="Disordered" evidence="3">
    <location>
        <begin position="1056"/>
        <end position="1075"/>
    </location>
</feature>
<dbReference type="SUPFAM" id="SSF57850">
    <property type="entry name" value="RING/U-box"/>
    <property type="match status" value="1"/>
</dbReference>
<feature type="coiled-coil region" evidence="2">
    <location>
        <begin position="570"/>
        <end position="653"/>
    </location>
</feature>
<evidence type="ECO:0000256" key="2">
    <source>
        <dbReference type="SAM" id="Coils"/>
    </source>
</evidence>
<dbReference type="Pfam" id="PF20235">
    <property type="entry name" value="PIR2-like_helical"/>
    <property type="match status" value="1"/>
</dbReference>
<organism evidence="5 6">
    <name type="scientific">Hibiscus syriacus</name>
    <name type="common">Rose of Sharon</name>
    <dbReference type="NCBI Taxonomy" id="106335"/>
    <lineage>
        <taxon>Eukaryota</taxon>
        <taxon>Viridiplantae</taxon>
        <taxon>Streptophyta</taxon>
        <taxon>Embryophyta</taxon>
        <taxon>Tracheophyta</taxon>
        <taxon>Spermatophyta</taxon>
        <taxon>Magnoliopsida</taxon>
        <taxon>eudicotyledons</taxon>
        <taxon>Gunneridae</taxon>
        <taxon>Pentapetalae</taxon>
        <taxon>rosids</taxon>
        <taxon>malvids</taxon>
        <taxon>Malvales</taxon>
        <taxon>Malvaceae</taxon>
        <taxon>Malvoideae</taxon>
        <taxon>Hibiscus</taxon>
    </lineage>
</organism>
<keyword evidence="1" id="KW-0863">Zinc-finger</keyword>
<keyword evidence="6" id="KW-1185">Reference proteome</keyword>
<feature type="region of interest" description="Disordered" evidence="3">
    <location>
        <begin position="1"/>
        <end position="44"/>
    </location>
</feature>
<dbReference type="PANTHER" id="PTHR46405">
    <property type="entry name" value="OS05G0141500 PROTEIN"/>
    <property type="match status" value="1"/>
</dbReference>
<dbReference type="Gene3D" id="3.30.40.10">
    <property type="entry name" value="Zinc/RING finger domain, C3HC4 (zinc finger)"/>
    <property type="match status" value="1"/>
</dbReference>
<sequence length="1187" mass="133104">MASMVLKGSSCSSHVSPLMSVQEKGSRNKRKFQADPPLGDQNKIITSPQNGCPSYEFCAEKFEITPVHHQASACDMCGVSQDHYDGAKLDLRLSSTLVSSEVGPSRPKEELEADEFQDADWSDLTESQLEELVLSNLDAIFKSAIKKIVTFGYTEEIATKAVLRSGLCYGSKDTVSNIVDNTLAFLKSGHDYRPSRDHCFEDLQPLEKYILTELVCVLREVRPFFSTGDAMWCLLICDMNLSHACAMDGDPLNGFVGDGVSNGFSIASKQPQLKPEAKTSELNLPNPCRLVPSFPCSHSSPPEVPSIGPNNTEKFKNSVVSSGDVSEKVGTNSFAGGPDKTFSAAGTSQFSTMEEKLVGSRKTHSTKREYLFRKKSLHLDKNYKTYGSKGSSRGKLSSLGGLILDKKVKSVSDPAAFNIKGSLKIKAMGVDVPQDNGSHLLVNSEPSSSTTFCLDNDNNISPAPKSDVATISSPVNMLPEFPPMNNPSALSTADTELSLSLPTQSNSLVVPSVSCSEAANPSYVGMPFGNSLGNWVPQDKKDEMILKLVPRVQELQNQLQEWTEWTNQKVMQAARRLSKDKAELKTLRQEKEEVERLKKEKLSLEGNTRKKLVEMDVALSKASGQVERANATVRRLEVENAAIRQEMEAAKLRAVESAASCQEISKREKKTLMKVQSWERQRTLFQEELMTEKCKVTQHLKELKLAKVIQEQLEVKWQQEQKAKEEVLTQASLIRKEREQIEASAKLKEDMIKGIDGSYVGKFMDSKYITNQTESRTPLISEVVRDFQDISGKGDLKRERECVMCLSEERSVVFVPCAHQIVCTMCNELHEKQGMKDCPSCRSLIQRRIPVRQMLFMLNLYTYDSHRKILQKSMETRSGQPERTYTIVPYRSNHVGCNTCMKHTVSPPLKQYHSFTDLDTTFQCGGCSTHCLLGWHSLHQWDGNAPTRFHGFVPFDFDSEFPHDSTASKFSYEPEYFSGSKPLILESGFTQDSPETQYFPHSNYDATSLFSEPGNLPKGLLETQNFPEKSYQSLKYGFEYPIESFETEQIPYETDAGHRIKSPSPSPSPSPSIPENPCKYKCSTKCLKEKFPLLRELCNSLCKTKCSLRVAELIYKCTSLCADSMPGIFKSDKKSSRYVEYCYNKVQAAMDYHDNDNLKAVEMDIKAKLEDILDNEELLWKQKFKSI</sequence>
<comment type="caution">
    <text evidence="5">The sequence shown here is derived from an EMBL/GenBank/DDBJ whole genome shotgun (WGS) entry which is preliminary data.</text>
</comment>
<dbReference type="InterPro" id="IPR001841">
    <property type="entry name" value="Znf_RING"/>
</dbReference>
<feature type="domain" description="RING-type" evidence="4">
    <location>
        <begin position="802"/>
        <end position="842"/>
    </location>
</feature>
<dbReference type="PROSITE" id="PS50089">
    <property type="entry name" value="ZF_RING_2"/>
    <property type="match status" value="1"/>
</dbReference>
<evidence type="ECO:0000256" key="1">
    <source>
        <dbReference type="PROSITE-ProRule" id="PRU00175"/>
    </source>
</evidence>
<evidence type="ECO:0000313" key="6">
    <source>
        <dbReference type="Proteomes" id="UP000436088"/>
    </source>
</evidence>
<dbReference type="AlphaFoldDB" id="A0A6A2XPS3"/>
<proteinExistence type="predicted"/>
<feature type="compositionally biased region" description="Pro residues" evidence="3">
    <location>
        <begin position="1064"/>
        <end position="1074"/>
    </location>
</feature>
<dbReference type="GO" id="GO:0008270">
    <property type="term" value="F:zinc ion binding"/>
    <property type="evidence" value="ECO:0007669"/>
    <property type="project" value="UniProtKB-KW"/>
</dbReference>
<reference evidence="5" key="1">
    <citation type="submission" date="2019-09" db="EMBL/GenBank/DDBJ databases">
        <title>Draft genome information of white flower Hibiscus syriacus.</title>
        <authorList>
            <person name="Kim Y.-M."/>
        </authorList>
    </citation>
    <scope>NUCLEOTIDE SEQUENCE [LARGE SCALE GENOMIC DNA]</scope>
    <source>
        <strain evidence="5">YM2019G1</strain>
    </source>
</reference>
<dbReference type="InterPro" id="IPR046527">
    <property type="entry name" value="PIR2-like_helical"/>
</dbReference>
<name>A0A6A2XPS3_HIBSY</name>
<dbReference type="InterPro" id="IPR046934">
    <property type="entry name" value="PIR2-like"/>
</dbReference>
<keyword evidence="2" id="KW-0175">Coiled coil</keyword>
<evidence type="ECO:0000313" key="5">
    <source>
        <dbReference type="EMBL" id="KAE8677628.1"/>
    </source>
</evidence>
<keyword evidence="1" id="KW-0862">Zinc</keyword>
<gene>
    <name evidence="5" type="ORF">F3Y22_tig00111504pilonHSYRG00043</name>
</gene>
<dbReference type="EMBL" id="VEPZ02001356">
    <property type="protein sequence ID" value="KAE8677628.1"/>
    <property type="molecule type" value="Genomic_DNA"/>
</dbReference>
<evidence type="ECO:0000256" key="3">
    <source>
        <dbReference type="SAM" id="MobiDB-lite"/>
    </source>
</evidence>
<keyword evidence="1" id="KW-0479">Metal-binding</keyword>
<dbReference type="CDD" id="cd23128">
    <property type="entry name" value="RING-HC_MIP1-like"/>
    <property type="match status" value="1"/>
</dbReference>
<accession>A0A6A2XPS3</accession>
<dbReference type="PANTHER" id="PTHR46405:SF2">
    <property type="entry name" value="OS05G0141500 PROTEIN"/>
    <property type="match status" value="1"/>
</dbReference>
<dbReference type="Proteomes" id="UP000436088">
    <property type="component" value="Unassembled WGS sequence"/>
</dbReference>
<dbReference type="Pfam" id="PF13920">
    <property type="entry name" value="zf-C3HC4_3"/>
    <property type="match status" value="1"/>
</dbReference>
<evidence type="ECO:0000259" key="4">
    <source>
        <dbReference type="PROSITE" id="PS50089"/>
    </source>
</evidence>